<evidence type="ECO:0000313" key="3">
    <source>
        <dbReference type="Proteomes" id="UP000596742"/>
    </source>
</evidence>
<gene>
    <name evidence="2" type="ORF">MGAL_10B059275</name>
</gene>
<proteinExistence type="predicted"/>
<dbReference type="Proteomes" id="UP000596742">
    <property type="component" value="Unassembled WGS sequence"/>
</dbReference>
<dbReference type="EMBL" id="UYJE01004510">
    <property type="protein sequence ID" value="VDI28597.1"/>
    <property type="molecule type" value="Genomic_DNA"/>
</dbReference>
<dbReference type="AlphaFoldDB" id="A0A8B6E2G5"/>
<keyword evidence="1" id="KW-0732">Signal</keyword>
<keyword evidence="3" id="KW-1185">Reference proteome</keyword>
<comment type="caution">
    <text evidence="2">The sequence shown here is derived from an EMBL/GenBank/DDBJ whole genome shotgun (WGS) entry which is preliminary data.</text>
</comment>
<accession>A0A8B6E2G5</accession>
<reference evidence="2" key="1">
    <citation type="submission" date="2018-11" db="EMBL/GenBank/DDBJ databases">
        <authorList>
            <person name="Alioto T."/>
            <person name="Alioto T."/>
        </authorList>
    </citation>
    <scope>NUCLEOTIDE SEQUENCE</scope>
</reference>
<name>A0A8B6E2G5_MYTGA</name>
<sequence>MNIASGFLCLWISFIDGVLKLGNDLDYMFPEGKTSGNYMDDNMRQWLTRVDQSCEVQCKMKRLNSIIMENRQLTYQGQLSVLNGWRIQT</sequence>
<evidence type="ECO:0000256" key="1">
    <source>
        <dbReference type="SAM" id="SignalP"/>
    </source>
</evidence>
<feature type="chain" id="PRO_5032968655" evidence="1">
    <location>
        <begin position="21"/>
        <end position="89"/>
    </location>
</feature>
<organism evidence="2 3">
    <name type="scientific">Mytilus galloprovincialis</name>
    <name type="common">Mediterranean mussel</name>
    <dbReference type="NCBI Taxonomy" id="29158"/>
    <lineage>
        <taxon>Eukaryota</taxon>
        <taxon>Metazoa</taxon>
        <taxon>Spiralia</taxon>
        <taxon>Lophotrochozoa</taxon>
        <taxon>Mollusca</taxon>
        <taxon>Bivalvia</taxon>
        <taxon>Autobranchia</taxon>
        <taxon>Pteriomorphia</taxon>
        <taxon>Mytilida</taxon>
        <taxon>Mytiloidea</taxon>
        <taxon>Mytilidae</taxon>
        <taxon>Mytilinae</taxon>
        <taxon>Mytilus</taxon>
    </lineage>
</organism>
<protein>
    <submittedName>
        <fullName evidence="2">Uncharacterized protein</fullName>
    </submittedName>
</protein>
<evidence type="ECO:0000313" key="2">
    <source>
        <dbReference type="EMBL" id="VDI28597.1"/>
    </source>
</evidence>
<feature type="signal peptide" evidence="1">
    <location>
        <begin position="1"/>
        <end position="20"/>
    </location>
</feature>